<evidence type="ECO:0000259" key="6">
    <source>
        <dbReference type="PROSITE" id="PS50901"/>
    </source>
</evidence>
<gene>
    <name evidence="7" type="ORF">UREOM_3960</name>
</gene>
<keyword evidence="8" id="KW-1185">Reference proteome</keyword>
<evidence type="ECO:0000313" key="7">
    <source>
        <dbReference type="EMBL" id="GAA5414685.1"/>
    </source>
</evidence>
<dbReference type="PANTHER" id="PTHR22683">
    <property type="entry name" value="SPORULATION PROTEIN RELATED"/>
    <property type="match status" value="1"/>
</dbReference>
<dbReference type="PROSITE" id="PS50901">
    <property type="entry name" value="FTSK"/>
    <property type="match status" value="1"/>
</dbReference>
<organism evidence="7 8">
    <name type="scientific">Ureaplasma ceti</name>
    <dbReference type="NCBI Taxonomy" id="3119530"/>
    <lineage>
        <taxon>Bacteria</taxon>
        <taxon>Bacillati</taxon>
        <taxon>Mycoplasmatota</taxon>
        <taxon>Mycoplasmoidales</taxon>
        <taxon>Mycoplasmoidaceae</taxon>
        <taxon>Ureaplasma</taxon>
    </lineage>
</organism>
<protein>
    <recommendedName>
        <fullName evidence="6">FtsK domain-containing protein</fullName>
    </recommendedName>
</protein>
<feature type="transmembrane region" description="Helical" evidence="5">
    <location>
        <begin position="301"/>
        <end position="334"/>
    </location>
</feature>
<name>A0ABP9U5S2_9BACT</name>
<keyword evidence="1 3" id="KW-0547">Nucleotide-binding</keyword>
<comment type="caution">
    <text evidence="7">The sequence shown here is derived from an EMBL/GenBank/DDBJ whole genome shotgun (WGS) entry which is preliminary data.</text>
</comment>
<sequence>MTPDNRDLYETDSVDTNQLERSKQLNGNVFDSTTVPTNVDFDFDDFLENDSPKKEKSKKKFGSWFKKPKQTDVPQEELELPAVQDEEPKTSLEQDTVKPETEVETPTADEFDDDFNLETKQKAFKPKFNKKLFKDVSLGILQGLAITLLLLSIIRVPYLGSFIDSTIFGFLFGWARYFVYAILLIALFLLWFPKYYRKVFSKRKWLIYLAITLSLSIIMSGVGNYVMGLNKLDAYEKFYILNDDKLSWTLQNRAYITSWYLNLWDHDLVHYGQQVLIDNKTVNITYAYEISPSHFEYGGLFGIFCVSSFIYTSSAILVLLGLGIIASVITYLVFAQKRKNKVMTPLRKKIIQILGGYTEKQESEEIQKYDISEMKFSSSIHKKFNELTTEKNLQDISPEAIDNDNDELLEVDSSNNDWSVTSNLEHNANYLDNIVDNVPLKEHELLEMRQAEYFHNPKYALINQYQQKLKELPKFDYPVLGDDIISDYDPYDGHCQELTRFEKKVKAVLQELNVKEDGVIKKRILFQTAELRVIFTKILLEETQNEIFTHLNNDEEFKDRFEIRWNGESNIGTFILKLADGSKLSLEELIMSIGQEHPISMAIGKEVDRSDFWINALYEPNTIVYGGIGSGRMMLISSMITSMCFLNSPTELQGYLIDTTGKSLKSLYNLPHLIMEAATDEDSAEDVLTIVATSEIDERLSKFQEMGVDNIYEYNLKVTDTEMMPNVFVVINEVSSLLNQYPDAVTDLNRILDNAAKCGFIVIMTSANVTEEVVQFNKKMNNIIAMKLESIEESQLVLDKVTAYYLCGKGDMLLASMGKISRLQMVFADRNKTAQIIEKIQSSFKEQQTTRTLAF</sequence>
<feature type="transmembrane region" description="Helical" evidence="5">
    <location>
        <begin position="174"/>
        <end position="193"/>
    </location>
</feature>
<reference evidence="7" key="1">
    <citation type="submission" date="2024-02" db="EMBL/GenBank/DDBJ databases">
        <title>Draft genome sequence of new strains in genus Ureaplasma.</title>
        <authorList>
            <person name="Nakajima Y."/>
            <person name="Segawa T."/>
        </authorList>
    </citation>
    <scope>NUCLEOTIDE SEQUENCE [LARGE SCALE GENOMIC DNA]</scope>
    <source>
        <strain evidence="7">OM1</strain>
    </source>
</reference>
<proteinExistence type="predicted"/>
<accession>A0ABP9U5S2</accession>
<feature type="transmembrane region" description="Helical" evidence="5">
    <location>
        <begin position="205"/>
        <end position="227"/>
    </location>
</feature>
<evidence type="ECO:0000313" key="8">
    <source>
        <dbReference type="Proteomes" id="UP001449582"/>
    </source>
</evidence>
<keyword evidence="5" id="KW-0472">Membrane</keyword>
<dbReference type="InterPro" id="IPR002543">
    <property type="entry name" value="FtsK_dom"/>
</dbReference>
<keyword evidence="2 3" id="KW-0067">ATP-binding</keyword>
<evidence type="ECO:0000256" key="3">
    <source>
        <dbReference type="PROSITE-ProRule" id="PRU00289"/>
    </source>
</evidence>
<dbReference type="RefSeq" id="WP_353289846.1">
    <property type="nucleotide sequence ID" value="NZ_BAABQM010000002.1"/>
</dbReference>
<dbReference type="Pfam" id="PF01580">
    <property type="entry name" value="FtsK_SpoIIIE"/>
    <property type="match status" value="1"/>
</dbReference>
<dbReference type="InterPro" id="IPR050206">
    <property type="entry name" value="FtsK/SpoIIIE/SftA"/>
</dbReference>
<keyword evidence="5" id="KW-0812">Transmembrane</keyword>
<dbReference type="EMBL" id="BAABQM010000002">
    <property type="protein sequence ID" value="GAA5414685.1"/>
    <property type="molecule type" value="Genomic_DNA"/>
</dbReference>
<dbReference type="Proteomes" id="UP001449582">
    <property type="component" value="Unassembled WGS sequence"/>
</dbReference>
<feature type="binding site" evidence="3">
    <location>
        <begin position="626"/>
        <end position="633"/>
    </location>
    <ligand>
        <name>ATP</name>
        <dbReference type="ChEBI" id="CHEBI:30616"/>
    </ligand>
</feature>
<evidence type="ECO:0000256" key="4">
    <source>
        <dbReference type="SAM" id="MobiDB-lite"/>
    </source>
</evidence>
<feature type="domain" description="FtsK" evidence="6">
    <location>
        <begin position="596"/>
        <end position="795"/>
    </location>
</feature>
<evidence type="ECO:0000256" key="2">
    <source>
        <dbReference type="ARBA" id="ARBA00022840"/>
    </source>
</evidence>
<dbReference type="Gene3D" id="3.40.50.300">
    <property type="entry name" value="P-loop containing nucleotide triphosphate hydrolases"/>
    <property type="match status" value="1"/>
</dbReference>
<dbReference type="PANTHER" id="PTHR22683:SF41">
    <property type="entry name" value="DNA TRANSLOCASE FTSK"/>
    <property type="match status" value="1"/>
</dbReference>
<feature type="region of interest" description="Disordered" evidence="4">
    <location>
        <begin position="1"/>
        <end position="105"/>
    </location>
</feature>
<dbReference type="SUPFAM" id="SSF52540">
    <property type="entry name" value="P-loop containing nucleoside triphosphate hydrolases"/>
    <property type="match status" value="1"/>
</dbReference>
<evidence type="ECO:0000256" key="1">
    <source>
        <dbReference type="ARBA" id="ARBA00022741"/>
    </source>
</evidence>
<evidence type="ECO:0000256" key="5">
    <source>
        <dbReference type="SAM" id="Phobius"/>
    </source>
</evidence>
<keyword evidence="5" id="KW-1133">Transmembrane helix</keyword>
<feature type="compositionally biased region" description="Basic and acidic residues" evidence="4">
    <location>
        <begin position="86"/>
        <end position="101"/>
    </location>
</feature>
<feature type="transmembrane region" description="Helical" evidence="5">
    <location>
        <begin position="132"/>
        <end position="154"/>
    </location>
</feature>
<feature type="compositionally biased region" description="Polar residues" evidence="4">
    <location>
        <begin position="24"/>
        <end position="37"/>
    </location>
</feature>
<dbReference type="InterPro" id="IPR027417">
    <property type="entry name" value="P-loop_NTPase"/>
</dbReference>